<organism evidence="1 2">
    <name type="scientific">Bordetella genomosp. 9</name>
    <dbReference type="NCBI Taxonomy" id="1416803"/>
    <lineage>
        <taxon>Bacteria</taxon>
        <taxon>Pseudomonadati</taxon>
        <taxon>Pseudomonadota</taxon>
        <taxon>Betaproteobacteria</taxon>
        <taxon>Burkholderiales</taxon>
        <taxon>Alcaligenaceae</taxon>
        <taxon>Bordetella</taxon>
    </lineage>
</organism>
<accession>A0A1W6YZ01</accession>
<protein>
    <recommendedName>
        <fullName evidence="3">Phosphoglycerate mutase</fullName>
    </recommendedName>
</protein>
<evidence type="ECO:0000313" key="2">
    <source>
        <dbReference type="Proteomes" id="UP000194139"/>
    </source>
</evidence>
<keyword evidence="2" id="KW-1185">Reference proteome</keyword>
<sequence>MQIVLPGALPPSAPIAEELAKRLPAAAPTLYAWMRQSPGRQIPFDPYEHGCTPFEAWQLEQAGFRPAPGQPMGAGLGPLRAGATAARGEKVWVADLTHIALGTDRASLVPADALALTDAEGASLFDAAQPLFADTPFSAEAIAPFRWRVRLPATLNLPTASPGAVAGHALDAWWTQDAAARPWRRLVNEIQMVWHEHPVNEARVARNQLPVNGVWLYGGAESWTRPAAAVPQPQVVADLQAPFQAEDWGAWLEAIARVDAEVLKPHADAQGRPRRQLSLVALGRDRRATLSPQPRSALLRWLPIREQNWRSWWSPRA</sequence>
<gene>
    <name evidence="1" type="ORF">CAL13_09065</name>
</gene>
<dbReference type="RefSeq" id="WP_086072153.1">
    <property type="nucleotide sequence ID" value="NZ_CP021109.1"/>
</dbReference>
<evidence type="ECO:0000313" key="1">
    <source>
        <dbReference type="EMBL" id="ARP86332.1"/>
    </source>
</evidence>
<proteinExistence type="predicted"/>
<name>A0A1W6YZ01_9BORD</name>
<reference evidence="1 2" key="1">
    <citation type="submission" date="2017-05" db="EMBL/GenBank/DDBJ databases">
        <title>Complete and WGS of Bordetella genogroups.</title>
        <authorList>
            <person name="Spilker T."/>
            <person name="LiPuma J."/>
        </authorList>
    </citation>
    <scope>NUCLEOTIDE SEQUENCE [LARGE SCALE GENOMIC DNA]</scope>
    <source>
        <strain evidence="1 2">AU17164</strain>
    </source>
</reference>
<dbReference type="PIRSF" id="PIRSF015283">
    <property type="entry name" value="Regulatory_RpfE"/>
    <property type="match status" value="1"/>
</dbReference>
<evidence type="ECO:0008006" key="3">
    <source>
        <dbReference type="Google" id="ProtNLM"/>
    </source>
</evidence>
<dbReference type="EMBL" id="CP021109">
    <property type="protein sequence ID" value="ARP86332.1"/>
    <property type="molecule type" value="Genomic_DNA"/>
</dbReference>
<dbReference type="AlphaFoldDB" id="A0A1W6YZ01"/>
<dbReference type="InterPro" id="IPR016631">
    <property type="entry name" value="Regulatory_RpfE"/>
</dbReference>
<dbReference type="Proteomes" id="UP000194139">
    <property type="component" value="Chromosome"/>
</dbReference>